<feature type="region of interest" description="Disordered" evidence="1">
    <location>
        <begin position="98"/>
        <end position="123"/>
    </location>
</feature>
<name>A0A4C1XWM1_EUMVA</name>
<evidence type="ECO:0000313" key="3">
    <source>
        <dbReference type="Proteomes" id="UP000299102"/>
    </source>
</evidence>
<organism evidence="2 3">
    <name type="scientific">Eumeta variegata</name>
    <name type="common">Bagworm moth</name>
    <name type="synonym">Eumeta japonica</name>
    <dbReference type="NCBI Taxonomy" id="151549"/>
    <lineage>
        <taxon>Eukaryota</taxon>
        <taxon>Metazoa</taxon>
        <taxon>Ecdysozoa</taxon>
        <taxon>Arthropoda</taxon>
        <taxon>Hexapoda</taxon>
        <taxon>Insecta</taxon>
        <taxon>Pterygota</taxon>
        <taxon>Neoptera</taxon>
        <taxon>Endopterygota</taxon>
        <taxon>Lepidoptera</taxon>
        <taxon>Glossata</taxon>
        <taxon>Ditrysia</taxon>
        <taxon>Tineoidea</taxon>
        <taxon>Psychidae</taxon>
        <taxon>Oiketicinae</taxon>
        <taxon>Eumeta</taxon>
    </lineage>
</organism>
<feature type="compositionally biased region" description="Pro residues" evidence="1">
    <location>
        <begin position="105"/>
        <end position="116"/>
    </location>
</feature>
<evidence type="ECO:0000256" key="1">
    <source>
        <dbReference type="SAM" id="MobiDB-lite"/>
    </source>
</evidence>
<keyword evidence="3" id="KW-1185">Reference proteome</keyword>
<feature type="region of interest" description="Disordered" evidence="1">
    <location>
        <begin position="38"/>
        <end position="81"/>
    </location>
</feature>
<dbReference type="EMBL" id="BGZK01000984">
    <property type="protein sequence ID" value="GBP67472.1"/>
    <property type="molecule type" value="Genomic_DNA"/>
</dbReference>
<feature type="compositionally biased region" description="Low complexity" evidence="1">
    <location>
        <begin position="228"/>
        <end position="238"/>
    </location>
</feature>
<proteinExistence type="predicted"/>
<protein>
    <submittedName>
        <fullName evidence="2">Uncharacterized protein</fullName>
    </submittedName>
</protein>
<dbReference type="AlphaFoldDB" id="A0A4C1XWM1"/>
<sequence>MNVGSVACRSRVFRNKVQNWNAFPNGRFQKSFRPWAGGRLRAARPPPASVNTSTEDPSPRAPAPSFDDAMPWESSEEAMGGPREMRIHVQRVIAIPAPRRAPAEPLGPYPPPPPPSREQNDESAVVHQFVPQPAPTQEMEHLEGPKMQMDGTPMQAMPMNLPWGLTPEDLQAIHRTAEEAAASHQREQQIDNDMQEVKTIVNTLAAAAEAEAAEEQRRQSSDSEQEPAEAAASARAPRTLLLPQEMPMEERPHLQYFKLDVQPHTLHVCVKGVMGRKHLHNVLVYLLRCRLVRSAAAFGSQRGGRPASREESEEVRLQLRLRRAISRTPFGVFFKQPVHFL</sequence>
<feature type="region of interest" description="Disordered" evidence="1">
    <location>
        <begin position="208"/>
        <end position="240"/>
    </location>
</feature>
<accession>A0A4C1XWM1</accession>
<gene>
    <name evidence="2" type="ORF">EVAR_49366_1</name>
</gene>
<dbReference type="Proteomes" id="UP000299102">
    <property type="component" value="Unassembled WGS sequence"/>
</dbReference>
<comment type="caution">
    <text evidence="2">The sequence shown here is derived from an EMBL/GenBank/DDBJ whole genome shotgun (WGS) entry which is preliminary data.</text>
</comment>
<evidence type="ECO:0000313" key="2">
    <source>
        <dbReference type="EMBL" id="GBP67472.1"/>
    </source>
</evidence>
<dbReference type="OrthoDB" id="7484351at2759"/>
<reference evidence="2 3" key="1">
    <citation type="journal article" date="2019" name="Commun. Biol.">
        <title>The bagworm genome reveals a unique fibroin gene that provides high tensile strength.</title>
        <authorList>
            <person name="Kono N."/>
            <person name="Nakamura H."/>
            <person name="Ohtoshi R."/>
            <person name="Tomita M."/>
            <person name="Numata K."/>
            <person name="Arakawa K."/>
        </authorList>
    </citation>
    <scope>NUCLEOTIDE SEQUENCE [LARGE SCALE GENOMIC DNA]</scope>
</reference>